<name>A0A7W7YP14_9BACT</name>
<dbReference type="GO" id="GO:0019867">
    <property type="term" value="C:outer membrane"/>
    <property type="evidence" value="ECO:0007669"/>
    <property type="project" value="InterPro"/>
</dbReference>
<dbReference type="InterPro" id="IPR051933">
    <property type="entry name" value="Resuscitation_pf_RpfB"/>
</dbReference>
<reference evidence="3 4" key="1">
    <citation type="submission" date="2020-08" db="EMBL/GenBank/DDBJ databases">
        <title>Genomic Encyclopedia of Type Strains, Phase IV (KMG-IV): sequencing the most valuable type-strain genomes for metagenomic binning, comparative biology and taxonomic classification.</title>
        <authorList>
            <person name="Goeker M."/>
        </authorList>
    </citation>
    <scope>NUCLEOTIDE SEQUENCE [LARGE SCALE GENOMIC DNA]</scope>
    <source>
        <strain evidence="3 4">DSM 12251</strain>
    </source>
</reference>
<dbReference type="InterPro" id="IPR059180">
    <property type="entry name" value="3D_YorM"/>
</dbReference>
<evidence type="ECO:0000259" key="2">
    <source>
        <dbReference type="Pfam" id="PF06725"/>
    </source>
</evidence>
<evidence type="ECO:0000313" key="4">
    <source>
        <dbReference type="Proteomes" id="UP000534294"/>
    </source>
</evidence>
<dbReference type="PANTHER" id="PTHR39160:SF4">
    <property type="entry name" value="RESUSCITATION-PROMOTING FACTOR RPFB"/>
    <property type="match status" value="1"/>
</dbReference>
<organism evidence="3 4">
    <name type="scientific">Prosthecobacter dejongeii</name>
    <dbReference type="NCBI Taxonomy" id="48465"/>
    <lineage>
        <taxon>Bacteria</taxon>
        <taxon>Pseudomonadati</taxon>
        <taxon>Verrucomicrobiota</taxon>
        <taxon>Verrucomicrobiia</taxon>
        <taxon>Verrucomicrobiales</taxon>
        <taxon>Verrucomicrobiaceae</taxon>
        <taxon>Prosthecobacter</taxon>
    </lineage>
</organism>
<dbReference type="Pfam" id="PF06725">
    <property type="entry name" value="3D"/>
    <property type="match status" value="1"/>
</dbReference>
<evidence type="ECO:0000313" key="3">
    <source>
        <dbReference type="EMBL" id="MBB5039713.1"/>
    </source>
</evidence>
<dbReference type="AlphaFoldDB" id="A0A7W7YP14"/>
<feature type="domain" description="3D" evidence="2">
    <location>
        <begin position="90"/>
        <end position="152"/>
    </location>
</feature>
<evidence type="ECO:0000256" key="1">
    <source>
        <dbReference type="ARBA" id="ARBA00022729"/>
    </source>
</evidence>
<proteinExistence type="predicted"/>
<keyword evidence="1" id="KW-0732">Signal</keyword>
<dbReference type="GO" id="GO:0009254">
    <property type="term" value="P:peptidoglycan turnover"/>
    <property type="evidence" value="ECO:0007669"/>
    <property type="project" value="InterPro"/>
</dbReference>
<accession>A0A7W7YP14</accession>
<sequence length="183" mass="20448">MPHHDTQFSGSLNVKTCEMMRNATTCLLCIIAALLCSCSSSSSNKKVLSKKGTRITAVRTTAYTHSESDHIQYGARTAVGSQLKYGSVLRSAAADWSVYPVGTIFQIEGTPYIYQVDDYGSALVGTNTIDIYQPTRAHMNAWGVRHVNIRVLRWGSKSKSLAIMKDRQKYDHVRKMVQRLQRS</sequence>
<dbReference type="CDD" id="cd14667">
    <property type="entry name" value="3D_containing_proteins"/>
    <property type="match status" value="1"/>
</dbReference>
<gene>
    <name evidence="3" type="ORF">HNQ64_003988</name>
</gene>
<keyword evidence="4" id="KW-1185">Reference proteome</keyword>
<dbReference type="GO" id="GO:0004553">
    <property type="term" value="F:hydrolase activity, hydrolyzing O-glycosyl compounds"/>
    <property type="evidence" value="ECO:0007669"/>
    <property type="project" value="InterPro"/>
</dbReference>
<comment type="caution">
    <text evidence="3">The sequence shown here is derived from an EMBL/GenBank/DDBJ whole genome shotgun (WGS) entry which is preliminary data.</text>
</comment>
<protein>
    <submittedName>
        <fullName evidence="3">3D (Asp-Asp-Asp) domain-containing protein</fullName>
    </submittedName>
</protein>
<dbReference type="EMBL" id="JACHIF010000009">
    <property type="protein sequence ID" value="MBB5039713.1"/>
    <property type="molecule type" value="Genomic_DNA"/>
</dbReference>
<dbReference type="Proteomes" id="UP000534294">
    <property type="component" value="Unassembled WGS sequence"/>
</dbReference>
<dbReference type="InterPro" id="IPR010611">
    <property type="entry name" value="3D_dom"/>
</dbReference>
<dbReference type="PANTHER" id="PTHR39160">
    <property type="entry name" value="CELL WALL-BINDING PROTEIN YOCH"/>
    <property type="match status" value="1"/>
</dbReference>